<gene>
    <name evidence="8 9 10" type="primary">LOC105046161</name>
</gene>
<evidence type="ECO:0000256" key="2">
    <source>
        <dbReference type="ARBA" id="ARBA00007331"/>
    </source>
</evidence>
<keyword evidence="5" id="KW-0539">Nucleus</keyword>
<evidence type="ECO:0000313" key="10">
    <source>
        <dbReference type="RefSeq" id="XP_029120653.1"/>
    </source>
</evidence>
<evidence type="ECO:0000313" key="7">
    <source>
        <dbReference type="Proteomes" id="UP000504607"/>
    </source>
</evidence>
<feature type="compositionally biased region" description="Polar residues" evidence="6">
    <location>
        <begin position="680"/>
        <end position="697"/>
    </location>
</feature>
<evidence type="ECO:0000256" key="3">
    <source>
        <dbReference type="ARBA" id="ARBA00022694"/>
    </source>
</evidence>
<dbReference type="FunFam" id="3.20.20.140:FF:000044">
    <property type="entry name" value="Polymerase/histidinol phosphatase-like protein"/>
    <property type="match status" value="1"/>
</dbReference>
<dbReference type="PANTHER" id="PTHR13031">
    <property type="entry name" value="RIBONUCLEASE P SUBUNIT P30"/>
    <property type="match status" value="1"/>
</dbReference>
<dbReference type="PANTHER" id="PTHR13031:SF0">
    <property type="entry name" value="RIBONUCLEASE P PROTEIN SUBUNIT P30"/>
    <property type="match status" value="1"/>
</dbReference>
<dbReference type="OrthoDB" id="17948at2759"/>
<comment type="subcellular location">
    <subcellularLocation>
        <location evidence="1">Nucleus</location>
    </subcellularLocation>
</comment>
<dbReference type="GO" id="GO:0016787">
    <property type="term" value="F:hydrolase activity"/>
    <property type="evidence" value="ECO:0007669"/>
    <property type="project" value="UniProtKB-KW"/>
</dbReference>
<protein>
    <submittedName>
        <fullName evidence="8 9">Uncharacterized protein LOC105046161 isoform X1</fullName>
    </submittedName>
</protein>
<comment type="similarity">
    <text evidence="2">Belongs to the eukaryotic/archaeal RNase P protein component 3 family.</text>
</comment>
<evidence type="ECO:0000313" key="9">
    <source>
        <dbReference type="RefSeq" id="XP_029120652.1"/>
    </source>
</evidence>
<feature type="region of interest" description="Disordered" evidence="6">
    <location>
        <begin position="680"/>
        <end position="704"/>
    </location>
</feature>
<dbReference type="InterPro" id="IPR016195">
    <property type="entry name" value="Pol/histidinol_Pase-like"/>
</dbReference>
<proteinExistence type="inferred from homology"/>
<dbReference type="Proteomes" id="UP000504607">
    <property type="component" value="Chromosome 5"/>
</dbReference>
<keyword evidence="4" id="KW-0378">Hydrolase</keyword>
<dbReference type="RefSeq" id="XP_073114626.1">
    <property type="nucleotide sequence ID" value="XM_073258525.1"/>
</dbReference>
<dbReference type="GO" id="GO:0005655">
    <property type="term" value="C:nucleolar ribonuclease P complex"/>
    <property type="evidence" value="ECO:0007669"/>
    <property type="project" value="TreeGrafter"/>
</dbReference>
<dbReference type="RefSeq" id="XP_029120652.1">
    <property type="nucleotide sequence ID" value="XM_029264819.1"/>
</dbReference>
<organism evidence="7 9">
    <name type="scientific">Elaeis guineensis var. tenera</name>
    <name type="common">Oil palm</name>
    <dbReference type="NCBI Taxonomy" id="51953"/>
    <lineage>
        <taxon>Eukaryota</taxon>
        <taxon>Viridiplantae</taxon>
        <taxon>Streptophyta</taxon>
        <taxon>Embryophyta</taxon>
        <taxon>Tracheophyta</taxon>
        <taxon>Spermatophyta</taxon>
        <taxon>Magnoliopsida</taxon>
        <taxon>Liliopsida</taxon>
        <taxon>Arecaceae</taxon>
        <taxon>Arecoideae</taxon>
        <taxon>Cocoseae</taxon>
        <taxon>Elaeidinae</taxon>
        <taxon>Elaeis</taxon>
    </lineage>
</organism>
<accession>A0A8N4EYW0</accession>
<evidence type="ECO:0000313" key="8">
    <source>
        <dbReference type="RefSeq" id="XP_029120651.1"/>
    </source>
</evidence>
<keyword evidence="3" id="KW-0819">tRNA processing</keyword>
<dbReference type="GeneID" id="105046161"/>
<evidence type="ECO:0000256" key="5">
    <source>
        <dbReference type="ARBA" id="ARBA00023242"/>
    </source>
</evidence>
<evidence type="ECO:0000256" key="4">
    <source>
        <dbReference type="ARBA" id="ARBA00022801"/>
    </source>
</evidence>
<dbReference type="InterPro" id="IPR002738">
    <property type="entry name" value="RNase_P_p30"/>
</dbReference>
<sequence length="747" mass="82054">MMVLFFDLSISYLEREDAAAPENKARRDARLKAVVKAMELGYTAVAYDRPFRGVMSDADRCKIPPFPLSSLLGAAPALASTVAFHRDILGVALSAPFRQYSRLTVSISAKSAAAALHPGNPVLRTYDIAAVRPFNQVAFDEACKFSEVDIISIDFSQRLPFRLKLPMVEVAIKRGLYFEITYSHLIADVHVRRQMLSDAKLLVDWTRGKNLIISSAASTANEIRGPCDVANLSAFLLGLSIERAKANISENCRSLVANALKKKHCYKEAIRIERILPEEQLDSERVWFGDCNNWDPISSGQGDLPSLDDMTKFFSCASKQSKSSNAIDFTSIADGMPFSFSQHQTQVSSPKIVGSSAAVDGTPLAATSDVTQQEVSNELLVENRMLMDTTPSEQQKTVMSFSFGQHQTHISSPKKLGSSAAAEGTPLAATGDVTQQEMSNELPVENRTPMDTTPLEWQESVTSVLASSFDMETSFANAEEPDPDVVVDNDLKSSNRHTMISDAADVPICSAVLEDCKFTGEENLLPSNANPVCSTLFEVCGPSDRCLEDHTSPDQSDNVPVAIQTPTDVSEDMYSINVASSQISSRDNESFFTISIEKDMPKEKETEKNVEEGLKDENINACGLYLQSDIDKPSESDEREDLSSLADDIPLEDTLMDRKEQGLGEIVLTESDEVLKEFTSGKNEQIENSSAAANRGTSCKIKSVKRGSRQRPVYPAFPLPFKGLFKPMLFKKKICNVPWSPRFGQSS</sequence>
<dbReference type="Pfam" id="PF01876">
    <property type="entry name" value="RNase_P_p30"/>
    <property type="match status" value="1"/>
</dbReference>
<name>A0A8N4EYW0_ELAGV</name>
<dbReference type="Gene3D" id="3.20.20.140">
    <property type="entry name" value="Metal-dependent hydrolases"/>
    <property type="match status" value="1"/>
</dbReference>
<reference evidence="8 9" key="1">
    <citation type="submission" date="2025-04" db="UniProtKB">
        <authorList>
            <consortium name="RefSeq"/>
        </authorList>
    </citation>
    <scope>IDENTIFICATION</scope>
</reference>
<keyword evidence="7" id="KW-1185">Reference proteome</keyword>
<evidence type="ECO:0000256" key="1">
    <source>
        <dbReference type="ARBA" id="ARBA00004123"/>
    </source>
</evidence>
<dbReference type="GO" id="GO:0008033">
    <property type="term" value="P:tRNA processing"/>
    <property type="evidence" value="ECO:0007669"/>
    <property type="project" value="UniProtKB-KW"/>
</dbReference>
<evidence type="ECO:0000256" key="6">
    <source>
        <dbReference type="SAM" id="MobiDB-lite"/>
    </source>
</evidence>
<dbReference type="SUPFAM" id="SSF89550">
    <property type="entry name" value="PHP domain-like"/>
    <property type="match status" value="1"/>
</dbReference>
<dbReference type="RefSeq" id="XP_029120651.1">
    <property type="nucleotide sequence ID" value="XM_029264818.1"/>
</dbReference>
<dbReference type="GO" id="GO:0003723">
    <property type="term" value="F:RNA binding"/>
    <property type="evidence" value="ECO:0007669"/>
    <property type="project" value="TreeGrafter"/>
</dbReference>
<dbReference type="AlphaFoldDB" id="A0A8N4EYW0"/>
<dbReference type="RefSeq" id="XP_029120653.1">
    <property type="nucleotide sequence ID" value="XM_029264820.1"/>
</dbReference>